<dbReference type="AlphaFoldDB" id="A0A1H0EIM4"/>
<proteinExistence type="predicted"/>
<sequence>MLGMRELDAEAAAELLPGREALGRLRFNFVRTTSVSERIAYVDAHNESLAANVCSPGAIAASDAAQSISVRQ</sequence>
<dbReference type="EMBL" id="FNHI01000046">
    <property type="protein sequence ID" value="SDN82314.1"/>
    <property type="molecule type" value="Genomic_DNA"/>
</dbReference>
<name>A0A1H0EIM4_9ACTN</name>
<evidence type="ECO:0000313" key="1">
    <source>
        <dbReference type="EMBL" id="SDN82314.1"/>
    </source>
</evidence>
<organism evidence="1 2">
    <name type="scientific">Streptomyces wuyuanensis</name>
    <dbReference type="NCBI Taxonomy" id="1196353"/>
    <lineage>
        <taxon>Bacteria</taxon>
        <taxon>Bacillati</taxon>
        <taxon>Actinomycetota</taxon>
        <taxon>Actinomycetes</taxon>
        <taxon>Kitasatosporales</taxon>
        <taxon>Streptomycetaceae</taxon>
        <taxon>Streptomyces</taxon>
    </lineage>
</organism>
<evidence type="ECO:0000313" key="2">
    <source>
        <dbReference type="Proteomes" id="UP000199063"/>
    </source>
</evidence>
<gene>
    <name evidence="1" type="ORF">SAMN05444921_1469</name>
</gene>
<keyword evidence="2" id="KW-1185">Reference proteome</keyword>
<accession>A0A1H0EIM4</accession>
<dbReference type="Proteomes" id="UP000199063">
    <property type="component" value="Unassembled WGS sequence"/>
</dbReference>
<reference evidence="2" key="1">
    <citation type="submission" date="2016-10" db="EMBL/GenBank/DDBJ databases">
        <authorList>
            <person name="Varghese N."/>
            <person name="Submissions S."/>
        </authorList>
    </citation>
    <scope>NUCLEOTIDE SEQUENCE [LARGE SCALE GENOMIC DNA]</scope>
    <source>
        <strain evidence="2">CGMCC 4.7042</strain>
    </source>
</reference>
<protein>
    <submittedName>
        <fullName evidence="1">Uncharacterized protein</fullName>
    </submittedName>
</protein>
<dbReference type="STRING" id="1196353.SAMN05444921_1469"/>